<organism evidence="1">
    <name type="scientific">marine sediment metagenome</name>
    <dbReference type="NCBI Taxonomy" id="412755"/>
    <lineage>
        <taxon>unclassified sequences</taxon>
        <taxon>metagenomes</taxon>
        <taxon>ecological metagenomes</taxon>
    </lineage>
</organism>
<dbReference type="InterPro" id="IPR029063">
    <property type="entry name" value="SAM-dependent_MTases_sf"/>
</dbReference>
<gene>
    <name evidence="1" type="ORF">LCGC14_1294800</name>
</gene>
<dbReference type="SUPFAM" id="SSF53335">
    <property type="entry name" value="S-adenosyl-L-methionine-dependent methyltransferases"/>
    <property type="match status" value="1"/>
</dbReference>
<dbReference type="AlphaFoldDB" id="A0A0F9KRL9"/>
<proteinExistence type="inferred from homology"/>
<protein>
    <recommendedName>
        <fullName evidence="2">Ribosomal RNA methyltransferase FtsJ domain-containing protein</fullName>
    </recommendedName>
</protein>
<evidence type="ECO:0008006" key="2">
    <source>
        <dbReference type="Google" id="ProtNLM"/>
    </source>
</evidence>
<dbReference type="Gene3D" id="3.40.50.150">
    <property type="entry name" value="Vaccinia Virus protein VP39"/>
    <property type="match status" value="1"/>
</dbReference>
<dbReference type="HAMAP" id="MF_00934">
    <property type="entry name" value="23SrRNA_methyltr_J"/>
    <property type="match status" value="1"/>
</dbReference>
<dbReference type="PANTHER" id="PTHR37426:SF1">
    <property type="entry name" value="RIBOSOMAL RNA LARGE SUBUNIT METHYLTRANSFERASE J"/>
    <property type="match status" value="1"/>
</dbReference>
<dbReference type="GO" id="GO:0036307">
    <property type="term" value="F:23S rRNA (adenine(2030)-N(6))-methyltransferase activity"/>
    <property type="evidence" value="ECO:0007669"/>
    <property type="project" value="TreeGrafter"/>
</dbReference>
<accession>A0A0F9KRL9</accession>
<sequence length="260" mass="28883">MLSYQHIYHAGNLADVHKHSLLAWMLDYLTRKDKPLSYLETHAGRALYDLSDAPALKTGEAVQGIGRARRWFAPEHPYTQVLDQITQEQGTQAYPGSPLVAAKLLREGDSIHLAELHPGEYSALDLAMSPYQAKCHYRDGFDMAFAMTPPTPRRGLMLIDPSFEIKTDYIDIPRNIGKLAKAWNVGIIALWYPILTSKAHHGMLSALTAAHPDALRHEVNFAPARPGHGMIGSGLFVINPPFGLKEEAAKLSLKFKSLPR</sequence>
<dbReference type="InterPro" id="IPR007473">
    <property type="entry name" value="RlmJ"/>
</dbReference>
<name>A0A0F9KRL9_9ZZZZ</name>
<dbReference type="PANTHER" id="PTHR37426">
    <property type="entry name" value="RIBOSOMAL RNA LARGE SUBUNIT METHYLTRANSFERASE J"/>
    <property type="match status" value="1"/>
</dbReference>
<reference evidence="1" key="1">
    <citation type="journal article" date="2015" name="Nature">
        <title>Complex archaea that bridge the gap between prokaryotes and eukaryotes.</title>
        <authorList>
            <person name="Spang A."/>
            <person name="Saw J.H."/>
            <person name="Jorgensen S.L."/>
            <person name="Zaremba-Niedzwiedzka K."/>
            <person name="Martijn J."/>
            <person name="Lind A.E."/>
            <person name="van Eijk R."/>
            <person name="Schleper C."/>
            <person name="Guy L."/>
            <person name="Ettema T.J."/>
        </authorList>
    </citation>
    <scope>NUCLEOTIDE SEQUENCE</scope>
</reference>
<dbReference type="EMBL" id="LAZR01007500">
    <property type="protein sequence ID" value="KKM84879.1"/>
    <property type="molecule type" value="Genomic_DNA"/>
</dbReference>
<dbReference type="GO" id="GO:0070475">
    <property type="term" value="P:rRNA base methylation"/>
    <property type="evidence" value="ECO:0007669"/>
    <property type="project" value="InterPro"/>
</dbReference>
<comment type="caution">
    <text evidence="1">The sequence shown here is derived from an EMBL/GenBank/DDBJ whole genome shotgun (WGS) entry which is preliminary data.</text>
</comment>
<evidence type="ECO:0000313" key="1">
    <source>
        <dbReference type="EMBL" id="KKM84879.1"/>
    </source>
</evidence>
<dbReference type="Pfam" id="PF04378">
    <property type="entry name" value="RsmJ"/>
    <property type="match status" value="1"/>
</dbReference>
<dbReference type="GO" id="GO:0005829">
    <property type="term" value="C:cytosol"/>
    <property type="evidence" value="ECO:0007669"/>
    <property type="project" value="TreeGrafter"/>
</dbReference>